<accession>A0A4S8KY96</accession>
<keyword evidence="3" id="KW-1185">Reference proteome</keyword>
<dbReference type="AlphaFoldDB" id="A0A4S8KY96"/>
<evidence type="ECO:0000256" key="1">
    <source>
        <dbReference type="SAM" id="SignalP"/>
    </source>
</evidence>
<name>A0A4S8KY96_DENBC</name>
<evidence type="ECO:0000313" key="2">
    <source>
        <dbReference type="EMBL" id="THU80873.1"/>
    </source>
</evidence>
<dbReference type="Proteomes" id="UP000297245">
    <property type="component" value="Unassembled WGS sequence"/>
</dbReference>
<keyword evidence="1" id="KW-0732">Signal</keyword>
<gene>
    <name evidence="2" type="ORF">K435DRAFT_809536</name>
</gene>
<feature type="signal peptide" evidence="1">
    <location>
        <begin position="1"/>
        <end position="18"/>
    </location>
</feature>
<evidence type="ECO:0000313" key="3">
    <source>
        <dbReference type="Proteomes" id="UP000297245"/>
    </source>
</evidence>
<protein>
    <submittedName>
        <fullName evidence="2">Uncharacterized protein</fullName>
    </submittedName>
</protein>
<proteinExistence type="predicted"/>
<feature type="chain" id="PRO_5020964822" evidence="1">
    <location>
        <begin position="19"/>
        <end position="129"/>
    </location>
</feature>
<dbReference type="EMBL" id="ML179862">
    <property type="protein sequence ID" value="THU80873.1"/>
    <property type="molecule type" value="Genomic_DNA"/>
</dbReference>
<organism evidence="2 3">
    <name type="scientific">Dendrothele bispora (strain CBS 962.96)</name>
    <dbReference type="NCBI Taxonomy" id="1314807"/>
    <lineage>
        <taxon>Eukaryota</taxon>
        <taxon>Fungi</taxon>
        <taxon>Dikarya</taxon>
        <taxon>Basidiomycota</taxon>
        <taxon>Agaricomycotina</taxon>
        <taxon>Agaricomycetes</taxon>
        <taxon>Agaricomycetidae</taxon>
        <taxon>Agaricales</taxon>
        <taxon>Agaricales incertae sedis</taxon>
        <taxon>Dendrothele</taxon>
    </lineage>
</organism>
<reference evidence="2 3" key="1">
    <citation type="journal article" date="2019" name="Nat. Ecol. Evol.">
        <title>Megaphylogeny resolves global patterns of mushroom evolution.</title>
        <authorList>
            <person name="Varga T."/>
            <person name="Krizsan K."/>
            <person name="Foldi C."/>
            <person name="Dima B."/>
            <person name="Sanchez-Garcia M."/>
            <person name="Sanchez-Ramirez S."/>
            <person name="Szollosi G.J."/>
            <person name="Szarkandi J.G."/>
            <person name="Papp V."/>
            <person name="Albert L."/>
            <person name="Andreopoulos W."/>
            <person name="Angelini C."/>
            <person name="Antonin V."/>
            <person name="Barry K.W."/>
            <person name="Bougher N.L."/>
            <person name="Buchanan P."/>
            <person name="Buyck B."/>
            <person name="Bense V."/>
            <person name="Catcheside P."/>
            <person name="Chovatia M."/>
            <person name="Cooper J."/>
            <person name="Damon W."/>
            <person name="Desjardin D."/>
            <person name="Finy P."/>
            <person name="Geml J."/>
            <person name="Haridas S."/>
            <person name="Hughes K."/>
            <person name="Justo A."/>
            <person name="Karasinski D."/>
            <person name="Kautmanova I."/>
            <person name="Kiss B."/>
            <person name="Kocsube S."/>
            <person name="Kotiranta H."/>
            <person name="LaButti K.M."/>
            <person name="Lechner B.E."/>
            <person name="Liimatainen K."/>
            <person name="Lipzen A."/>
            <person name="Lukacs Z."/>
            <person name="Mihaltcheva S."/>
            <person name="Morgado L.N."/>
            <person name="Niskanen T."/>
            <person name="Noordeloos M.E."/>
            <person name="Ohm R.A."/>
            <person name="Ortiz-Santana B."/>
            <person name="Ovrebo C."/>
            <person name="Racz N."/>
            <person name="Riley R."/>
            <person name="Savchenko A."/>
            <person name="Shiryaev A."/>
            <person name="Soop K."/>
            <person name="Spirin V."/>
            <person name="Szebenyi C."/>
            <person name="Tomsovsky M."/>
            <person name="Tulloss R.E."/>
            <person name="Uehling J."/>
            <person name="Grigoriev I.V."/>
            <person name="Vagvolgyi C."/>
            <person name="Papp T."/>
            <person name="Martin F.M."/>
            <person name="Miettinen O."/>
            <person name="Hibbett D.S."/>
            <person name="Nagy L.G."/>
        </authorList>
    </citation>
    <scope>NUCLEOTIDE SEQUENCE [LARGE SCALE GENOMIC DNA]</scope>
    <source>
        <strain evidence="2 3">CBS 962.96</strain>
    </source>
</reference>
<sequence>MAQIRYIFFSLLLSVMESQEQDITVTTYESGSLICYLKLRPESDQKDETLSCPPFLPSVTLATASDELWNRWLEAELLFRHRETGPYHMCNLRRAPQCCIRTPKDAILGVIPIQHQRSGHRTSDPPMKV</sequence>